<organism evidence="4">
    <name type="scientific">Amblyomma aureolatum</name>
    <dbReference type="NCBI Taxonomy" id="187763"/>
    <lineage>
        <taxon>Eukaryota</taxon>
        <taxon>Metazoa</taxon>
        <taxon>Ecdysozoa</taxon>
        <taxon>Arthropoda</taxon>
        <taxon>Chelicerata</taxon>
        <taxon>Arachnida</taxon>
        <taxon>Acari</taxon>
        <taxon>Parasitiformes</taxon>
        <taxon>Ixodida</taxon>
        <taxon>Ixodoidea</taxon>
        <taxon>Ixodidae</taxon>
        <taxon>Amblyomminae</taxon>
        <taxon>Amblyomma</taxon>
    </lineage>
</organism>
<dbReference type="Pfam" id="PF15430">
    <property type="entry name" value="SVWC"/>
    <property type="match status" value="1"/>
</dbReference>
<comment type="subcellular location">
    <subcellularLocation>
        <location evidence="1">Secreted</location>
    </subcellularLocation>
</comment>
<dbReference type="InterPro" id="IPR029277">
    <property type="entry name" value="SVWC_dom"/>
</dbReference>
<reference evidence="4" key="1">
    <citation type="journal article" date="2017" name="Front. Cell. Infect. Microbiol.">
        <title>The Distinct Transcriptional Response of the Midgut of Amblyomma sculptum and Amblyomma aureolatum Ticks to Rickettsia rickettsii Correlates to Their Differences in Susceptibility to Infection.</title>
        <authorList>
            <person name="Martins L.A."/>
            <person name="Galletti M.F.B.M."/>
            <person name="Ribeiro J.M."/>
            <person name="Fujita A."/>
            <person name="Costa F.B."/>
            <person name="Labruna M.B."/>
            <person name="Daffre S."/>
            <person name="Fogaca A.C."/>
        </authorList>
    </citation>
    <scope>NUCLEOTIDE SEQUENCE</scope>
</reference>
<sequence>NCKYDIYYFPKRYYPTSICERYTCDAPGMKLTVEQCAQDDREDGDCRRLTDGDKKKQFPHCCPLYSCTDLGRVRMGDITYYIAEVTTDAYNSDEIAATASWTSQARYLFSVCTNGKD</sequence>
<dbReference type="SMART" id="SM01318">
    <property type="entry name" value="SVWC"/>
    <property type="match status" value="1"/>
</dbReference>
<name>A0A1E1X1M6_9ACAR</name>
<accession>A0A1E1X1M6</accession>
<evidence type="ECO:0000256" key="2">
    <source>
        <dbReference type="ARBA" id="ARBA00022525"/>
    </source>
</evidence>
<dbReference type="EMBL" id="GFAC01006015">
    <property type="protein sequence ID" value="JAT93173.1"/>
    <property type="molecule type" value="mRNA"/>
</dbReference>
<evidence type="ECO:0000313" key="4">
    <source>
        <dbReference type="EMBL" id="JAT93173.1"/>
    </source>
</evidence>
<dbReference type="GO" id="GO:0005576">
    <property type="term" value="C:extracellular region"/>
    <property type="evidence" value="ECO:0007669"/>
    <property type="project" value="UniProtKB-SubCell"/>
</dbReference>
<feature type="domain" description="Single" evidence="3">
    <location>
        <begin position="2"/>
        <end position="67"/>
    </location>
</feature>
<protein>
    <submittedName>
        <fullName evidence="4">Putative secreted protein</fullName>
    </submittedName>
</protein>
<dbReference type="AlphaFoldDB" id="A0A1E1X1M6"/>
<feature type="non-terminal residue" evidence="4">
    <location>
        <position position="1"/>
    </location>
</feature>
<evidence type="ECO:0000256" key="1">
    <source>
        <dbReference type="ARBA" id="ARBA00004613"/>
    </source>
</evidence>
<keyword evidence="2" id="KW-0964">Secreted</keyword>
<proteinExistence type="evidence at transcript level"/>
<evidence type="ECO:0000259" key="3">
    <source>
        <dbReference type="SMART" id="SM01318"/>
    </source>
</evidence>